<reference evidence="2 3" key="1">
    <citation type="submission" date="2024-03" db="EMBL/GenBank/DDBJ databases">
        <title>Aquirufa genome sequencing.</title>
        <authorList>
            <person name="Pitt A."/>
            <person name="Hahn M.W."/>
        </authorList>
    </citation>
    <scope>NUCLEOTIDE SEQUENCE [LARGE SCALE GENOMIC DNA]</scope>
    <source>
        <strain evidence="2 3">KTFRIE-69F</strain>
    </source>
</reference>
<evidence type="ECO:0000259" key="1">
    <source>
        <dbReference type="PROSITE" id="PS50943"/>
    </source>
</evidence>
<dbReference type="Gene3D" id="1.10.260.40">
    <property type="entry name" value="lambda repressor-like DNA-binding domains"/>
    <property type="match status" value="1"/>
</dbReference>
<dbReference type="PROSITE" id="PS50943">
    <property type="entry name" value="HTH_CROC1"/>
    <property type="match status" value="1"/>
</dbReference>
<dbReference type="CDD" id="cd00093">
    <property type="entry name" value="HTH_XRE"/>
    <property type="match status" value="1"/>
</dbReference>
<feature type="domain" description="HTH cro/C1-type" evidence="1">
    <location>
        <begin position="40"/>
        <end position="86"/>
    </location>
</feature>
<sequence>MKSNLKTLDQLIEETYGKLGSPSRNKFEWGAQLFKISAMIKVARLNLMLTQKEFAIKCGTSKYAISIAENNLIEIRISTLQKIVELGLGGRLVINIKL</sequence>
<accession>A0ABW6D9B2</accession>
<dbReference type="Pfam" id="PF01381">
    <property type="entry name" value="HTH_3"/>
    <property type="match status" value="1"/>
</dbReference>
<comment type="caution">
    <text evidence="2">The sequence shown here is derived from an EMBL/GenBank/DDBJ whole genome shotgun (WGS) entry which is preliminary data.</text>
</comment>
<dbReference type="RefSeq" id="WP_377978845.1">
    <property type="nucleotide sequence ID" value="NZ_JBBKXY010000002.1"/>
</dbReference>
<name>A0ABW6D9B2_9BACT</name>
<organism evidence="2 3">
    <name type="scientific">Aquirufa originis</name>
    <dbReference type="NCBI Taxonomy" id="3096514"/>
    <lineage>
        <taxon>Bacteria</taxon>
        <taxon>Pseudomonadati</taxon>
        <taxon>Bacteroidota</taxon>
        <taxon>Cytophagia</taxon>
        <taxon>Cytophagales</taxon>
        <taxon>Flectobacillaceae</taxon>
        <taxon>Aquirufa</taxon>
    </lineage>
</organism>
<evidence type="ECO:0000313" key="2">
    <source>
        <dbReference type="EMBL" id="MFD3293588.1"/>
    </source>
</evidence>
<dbReference type="EMBL" id="JBBKXY010000002">
    <property type="protein sequence ID" value="MFD3293588.1"/>
    <property type="molecule type" value="Genomic_DNA"/>
</dbReference>
<gene>
    <name evidence="2" type="ORF">SKC35_07805</name>
</gene>
<dbReference type="SMART" id="SM00530">
    <property type="entry name" value="HTH_XRE"/>
    <property type="match status" value="1"/>
</dbReference>
<dbReference type="InterPro" id="IPR001387">
    <property type="entry name" value="Cro/C1-type_HTH"/>
</dbReference>
<dbReference type="SUPFAM" id="SSF47413">
    <property type="entry name" value="lambda repressor-like DNA-binding domains"/>
    <property type="match status" value="1"/>
</dbReference>
<dbReference type="Proteomes" id="UP001598112">
    <property type="component" value="Unassembled WGS sequence"/>
</dbReference>
<keyword evidence="3" id="KW-1185">Reference proteome</keyword>
<proteinExistence type="predicted"/>
<protein>
    <submittedName>
        <fullName evidence="2">Helix-turn-helix transcriptional regulator</fullName>
    </submittedName>
</protein>
<evidence type="ECO:0000313" key="3">
    <source>
        <dbReference type="Proteomes" id="UP001598112"/>
    </source>
</evidence>
<dbReference type="InterPro" id="IPR010982">
    <property type="entry name" value="Lambda_DNA-bd_dom_sf"/>
</dbReference>